<proteinExistence type="predicted"/>
<dbReference type="Proteomes" id="UP000677616">
    <property type="component" value="Chromosome"/>
</dbReference>
<evidence type="ECO:0000313" key="3">
    <source>
        <dbReference type="Proteomes" id="UP000677616"/>
    </source>
</evidence>
<dbReference type="RefSeq" id="WP_212570060.1">
    <property type="nucleotide sequence ID" value="NZ_CP073084.1"/>
</dbReference>
<gene>
    <name evidence="2" type="ORF">INT76_08725</name>
</gene>
<keyword evidence="1" id="KW-0732">Signal</keyword>
<feature type="chain" id="PRO_5046838077" description="Lipoprotein" evidence="1">
    <location>
        <begin position="20"/>
        <end position="262"/>
    </location>
</feature>
<dbReference type="InterPro" id="IPR046720">
    <property type="entry name" value="DUF6612"/>
</dbReference>
<protein>
    <recommendedName>
        <fullName evidence="4">Lipoprotein</fullName>
    </recommendedName>
</protein>
<organism evidence="2 3">
    <name type="scientific">Streptococcus oriscaviae</name>
    <dbReference type="NCBI Taxonomy" id="2781599"/>
    <lineage>
        <taxon>Bacteria</taxon>
        <taxon>Bacillati</taxon>
        <taxon>Bacillota</taxon>
        <taxon>Bacilli</taxon>
        <taxon>Lactobacillales</taxon>
        <taxon>Streptococcaceae</taxon>
        <taxon>Streptococcus</taxon>
    </lineage>
</organism>
<keyword evidence="3" id="KW-1185">Reference proteome</keyword>
<evidence type="ECO:0000313" key="2">
    <source>
        <dbReference type="EMBL" id="QUE53903.1"/>
    </source>
</evidence>
<reference evidence="2 3" key="1">
    <citation type="submission" date="2021-04" db="EMBL/GenBank/DDBJ databases">
        <title>Complete genome sequence of a novel Streptococcus species.</title>
        <authorList>
            <person name="Teng J.L.L."/>
        </authorList>
    </citation>
    <scope>NUCLEOTIDE SEQUENCE [LARGE SCALE GENOMIC DNA]</scope>
    <source>
        <strain evidence="2 3">HKU75</strain>
    </source>
</reference>
<evidence type="ECO:0008006" key="4">
    <source>
        <dbReference type="Google" id="ProtNLM"/>
    </source>
</evidence>
<evidence type="ECO:0000256" key="1">
    <source>
        <dbReference type="SAM" id="SignalP"/>
    </source>
</evidence>
<name>A0ABX7YJM5_9STRE</name>
<accession>A0ABX7YJM5</accession>
<dbReference type="PROSITE" id="PS51257">
    <property type="entry name" value="PROKAR_LIPOPROTEIN"/>
    <property type="match status" value="1"/>
</dbReference>
<dbReference type="EMBL" id="CP073084">
    <property type="protein sequence ID" value="QUE53903.1"/>
    <property type="molecule type" value="Genomic_DNA"/>
</dbReference>
<feature type="signal peptide" evidence="1">
    <location>
        <begin position="1"/>
        <end position="19"/>
    </location>
</feature>
<dbReference type="Pfam" id="PF20316">
    <property type="entry name" value="DUF6612"/>
    <property type="match status" value="1"/>
</dbReference>
<sequence length="262" mass="29344">MKKILAFFGILCLLPFSLAACATQAEKDGTTESSNVATTEETNMSVADFLDKVAQANEKVETVHFDMDLSFQINEDKKSQDMQADIDYGNTGGTIQRAHALIDEVNNGQETYQEYILPGGEGNPVYLRTSKDGAWEKQLSDGRYYIQPGYFSFLKILSSMENDLELEESSDRYTLVIKSQNIDLVSLFKDELNLFITGISQTEVEKGFKVTFDKKTLYMTGFEMTFEYEGSAGVLHIDVETAFSSWNQLEEATLQAPDNAPL</sequence>